<protein>
    <recommendedName>
        <fullName evidence="1">Formyl transferase N-terminal domain-containing protein</fullName>
    </recommendedName>
</protein>
<comment type="caution">
    <text evidence="2">The sequence shown here is derived from an EMBL/GenBank/DDBJ whole genome shotgun (WGS) entry which is preliminary data.</text>
</comment>
<proteinExistence type="predicted"/>
<evidence type="ECO:0000313" key="2">
    <source>
        <dbReference type="EMBL" id="GGE36427.1"/>
    </source>
</evidence>
<sequence>MVTVLSKPKHRAVIHAALPSAQLVEGIKDLTGGECLIAYGTGVIVPPDVLARYKRAYNLHGASPSFPGRDPHHWAAYEGATQFGATAHVMTALVDDGPIVGTLLEDVPAGATPDDYRAVGERTIAKLFADLAPAMARGELAPTGMQWGPIKRARSHMLAMFDFAGLPPDEVQRRRRAFKGFEAHFKTAQPAL</sequence>
<keyword evidence="3" id="KW-1185">Reference proteome</keyword>
<dbReference type="AlphaFoldDB" id="A0A8J2VQ30"/>
<dbReference type="SUPFAM" id="SSF53328">
    <property type="entry name" value="Formyltransferase"/>
    <property type="match status" value="1"/>
</dbReference>
<dbReference type="RefSeq" id="WP_188408787.1">
    <property type="nucleotide sequence ID" value="NZ_BMCP01000001.1"/>
</dbReference>
<organism evidence="2 3">
    <name type="scientific">Agaricicola taiwanensis</name>
    <dbReference type="NCBI Taxonomy" id="591372"/>
    <lineage>
        <taxon>Bacteria</taxon>
        <taxon>Pseudomonadati</taxon>
        <taxon>Pseudomonadota</taxon>
        <taxon>Alphaproteobacteria</taxon>
        <taxon>Rhodobacterales</taxon>
        <taxon>Paracoccaceae</taxon>
        <taxon>Agaricicola</taxon>
    </lineage>
</organism>
<dbReference type="InterPro" id="IPR002376">
    <property type="entry name" value="Formyl_transf_N"/>
</dbReference>
<evidence type="ECO:0000313" key="3">
    <source>
        <dbReference type="Proteomes" id="UP000602745"/>
    </source>
</evidence>
<gene>
    <name evidence="2" type="ORF">GCM10007276_12410</name>
</gene>
<accession>A0A8J2VQ30</accession>
<dbReference type="Pfam" id="PF00551">
    <property type="entry name" value="Formyl_trans_N"/>
    <property type="match status" value="1"/>
</dbReference>
<reference evidence="2" key="2">
    <citation type="submission" date="2020-09" db="EMBL/GenBank/DDBJ databases">
        <authorList>
            <person name="Sun Q."/>
            <person name="Sedlacek I."/>
        </authorList>
    </citation>
    <scope>NUCLEOTIDE SEQUENCE</scope>
    <source>
        <strain evidence="2">CCM 7684</strain>
    </source>
</reference>
<evidence type="ECO:0000259" key="1">
    <source>
        <dbReference type="Pfam" id="PF00551"/>
    </source>
</evidence>
<dbReference type="Proteomes" id="UP000602745">
    <property type="component" value="Unassembled WGS sequence"/>
</dbReference>
<feature type="domain" description="Formyl transferase N-terminal" evidence="1">
    <location>
        <begin position="34"/>
        <end position="113"/>
    </location>
</feature>
<dbReference type="EMBL" id="BMCP01000001">
    <property type="protein sequence ID" value="GGE36427.1"/>
    <property type="molecule type" value="Genomic_DNA"/>
</dbReference>
<reference evidence="2" key="1">
    <citation type="journal article" date="2014" name="Int. J. Syst. Evol. Microbiol.">
        <title>Complete genome sequence of Corynebacterium casei LMG S-19264T (=DSM 44701T), isolated from a smear-ripened cheese.</title>
        <authorList>
            <consortium name="US DOE Joint Genome Institute (JGI-PGF)"/>
            <person name="Walter F."/>
            <person name="Albersmeier A."/>
            <person name="Kalinowski J."/>
            <person name="Ruckert C."/>
        </authorList>
    </citation>
    <scope>NUCLEOTIDE SEQUENCE</scope>
    <source>
        <strain evidence="2">CCM 7684</strain>
    </source>
</reference>
<dbReference type="InterPro" id="IPR036477">
    <property type="entry name" value="Formyl_transf_N_sf"/>
</dbReference>
<dbReference type="Gene3D" id="3.40.50.12230">
    <property type="match status" value="1"/>
</dbReference>
<name>A0A8J2VQ30_9RHOB</name>